<proteinExistence type="predicted"/>
<feature type="compositionally biased region" description="Polar residues" evidence="1">
    <location>
        <begin position="366"/>
        <end position="381"/>
    </location>
</feature>
<feature type="compositionally biased region" description="Low complexity" evidence="1">
    <location>
        <begin position="69"/>
        <end position="89"/>
    </location>
</feature>
<gene>
    <name evidence="2" type="ORF">N0V83_003879</name>
</gene>
<protein>
    <submittedName>
        <fullName evidence="2">Uncharacterized protein</fullName>
    </submittedName>
</protein>
<sequence length="509" mass="53928">MASSADLTAQSPLARMPKLKYRNPLPAEEDAPALQPPHESSSSHIQERPATADSIAAASTSTRPSFETASLTSSSLASTPSSAASSNDSKSSKKKKKASSVLGFLSLKEPSQVALEQFAEQQRKQTATKGTSTPTSRHSSTFVGKQLPSNVPKVNSKWDGVPAGAKRHSMSSVSNKDNKSSTSSRGSLSAQFKTGPFNDSKLSVMTDGTRNPPNSIASPATSMSNLTIGDQDPPYGSSPSTTTLPEMSYYFPDAPIMSGALPMKSFSSDGSYQPSAAPPPRPSVDTFDSSSTSEGHEGHRADSPASSTDSVDTVVRDTADALFNKLNDRPNQSLWGGEAPKVQPADELESDHVPDSHDFLFGPPSTGETSKNDSPMASPSVSHYVPPRPVQNFSRPIAANGFVAPTMHRPATYRSTPSSSALPTLYEASLASTDSLDTVQDNSDTRSIAPSSIAPSELSGHWYESPRERLGLGGRIRKNDILPWDDQGNSLGKPKKNRLSMFGIGTARV</sequence>
<evidence type="ECO:0000313" key="3">
    <source>
        <dbReference type="Proteomes" id="UP001140560"/>
    </source>
</evidence>
<feature type="compositionally biased region" description="Polar residues" evidence="1">
    <location>
        <begin position="1"/>
        <end position="11"/>
    </location>
</feature>
<comment type="caution">
    <text evidence="2">The sequence shown here is derived from an EMBL/GenBank/DDBJ whole genome shotgun (WGS) entry which is preliminary data.</text>
</comment>
<accession>A0A9W8YCM8</accession>
<feature type="region of interest" description="Disordered" evidence="1">
    <location>
        <begin position="437"/>
        <end position="459"/>
    </location>
</feature>
<dbReference type="EMBL" id="JAPEUY010000006">
    <property type="protein sequence ID" value="KAJ4372106.1"/>
    <property type="molecule type" value="Genomic_DNA"/>
</dbReference>
<name>A0A9W8YCM8_9PLEO</name>
<feature type="compositionally biased region" description="Polar residues" evidence="1">
    <location>
        <begin position="265"/>
        <end position="274"/>
    </location>
</feature>
<dbReference type="Proteomes" id="UP001140560">
    <property type="component" value="Unassembled WGS sequence"/>
</dbReference>
<evidence type="ECO:0000256" key="1">
    <source>
        <dbReference type="SAM" id="MobiDB-lite"/>
    </source>
</evidence>
<feature type="compositionally biased region" description="Polar residues" evidence="1">
    <location>
        <begin position="170"/>
        <end position="192"/>
    </location>
</feature>
<evidence type="ECO:0000313" key="2">
    <source>
        <dbReference type="EMBL" id="KAJ4372106.1"/>
    </source>
</evidence>
<reference evidence="2" key="1">
    <citation type="submission" date="2022-10" db="EMBL/GenBank/DDBJ databases">
        <title>Tapping the CABI collections for fungal endophytes: first genome assemblies for Collariella, Neodidymelliopsis, Ascochyta clinopodiicola, Didymella pomorum, Didymosphaeria variabile, Neocosmospora piperis and Neocucurbitaria cava.</title>
        <authorList>
            <person name="Hill R."/>
        </authorList>
    </citation>
    <scope>NUCLEOTIDE SEQUENCE</scope>
    <source>
        <strain evidence="2">IMI 356814</strain>
    </source>
</reference>
<feature type="compositionally biased region" description="Polar residues" evidence="1">
    <location>
        <begin position="124"/>
        <end position="153"/>
    </location>
</feature>
<keyword evidence="3" id="KW-1185">Reference proteome</keyword>
<dbReference type="AlphaFoldDB" id="A0A9W8YCM8"/>
<feature type="compositionally biased region" description="Low complexity" evidence="1">
    <location>
        <begin position="51"/>
        <end position="62"/>
    </location>
</feature>
<feature type="region of interest" description="Disordered" evidence="1">
    <location>
        <begin position="1"/>
        <end position="101"/>
    </location>
</feature>
<dbReference type="OrthoDB" id="4117770at2759"/>
<organism evidence="2 3">
    <name type="scientific">Neocucurbitaria cava</name>
    <dbReference type="NCBI Taxonomy" id="798079"/>
    <lineage>
        <taxon>Eukaryota</taxon>
        <taxon>Fungi</taxon>
        <taxon>Dikarya</taxon>
        <taxon>Ascomycota</taxon>
        <taxon>Pezizomycotina</taxon>
        <taxon>Dothideomycetes</taxon>
        <taxon>Pleosporomycetidae</taxon>
        <taxon>Pleosporales</taxon>
        <taxon>Pleosporineae</taxon>
        <taxon>Cucurbitariaceae</taxon>
        <taxon>Neocucurbitaria</taxon>
    </lineage>
</organism>
<feature type="compositionally biased region" description="Polar residues" evidence="1">
    <location>
        <begin position="437"/>
        <end position="454"/>
    </location>
</feature>
<feature type="region of interest" description="Disordered" evidence="1">
    <location>
        <begin position="115"/>
        <end position="388"/>
    </location>
</feature>
<feature type="compositionally biased region" description="Polar residues" evidence="1">
    <location>
        <begin position="200"/>
        <end position="228"/>
    </location>
</feature>